<dbReference type="PANTHER" id="PTHR42942:SF1">
    <property type="entry name" value="ALKYLTRANSFERASE-LIKE PROTEIN 1"/>
    <property type="match status" value="1"/>
</dbReference>
<keyword evidence="1" id="KW-0227">DNA damage</keyword>
<dbReference type="Pfam" id="PF01035">
    <property type="entry name" value="DNA_binding_1"/>
    <property type="match status" value="1"/>
</dbReference>
<dbReference type="PANTHER" id="PTHR42942">
    <property type="entry name" value="6-O-METHYLGUANINE DNA METHYLTRANSFERASE"/>
    <property type="match status" value="1"/>
</dbReference>
<accession>A0A8J3WL14</accession>
<feature type="region of interest" description="Disordered" evidence="2">
    <location>
        <begin position="111"/>
        <end position="137"/>
    </location>
</feature>
<dbReference type="EMBL" id="BOOJ01000019">
    <property type="protein sequence ID" value="GIH91381.1"/>
    <property type="molecule type" value="Genomic_DNA"/>
</dbReference>
<evidence type="ECO:0000256" key="2">
    <source>
        <dbReference type="SAM" id="MobiDB-lite"/>
    </source>
</evidence>
<dbReference type="SUPFAM" id="SSF46767">
    <property type="entry name" value="Methylated DNA-protein cysteine methyltransferase, C-terminal domain"/>
    <property type="match status" value="1"/>
</dbReference>
<comment type="caution">
    <text evidence="4">The sequence shown here is derived from an EMBL/GenBank/DDBJ whole genome shotgun (WGS) entry which is preliminary data.</text>
</comment>
<protein>
    <recommendedName>
        <fullName evidence="3">Methylated-DNA-[protein]-cysteine S-methyltransferase DNA binding domain-containing protein</fullName>
    </recommendedName>
</protein>
<sequence>MRDAAEDTVDDTAEDAVDDTAQDTGEDVAEDAGSRGHPNPYAELVLDVVERIPRGKVMSYGDVAEYLGSGGPRQVGRVMSTWGGGVPWWRVVHADGTPPPGHEQRCLARWREEGTPLRGSRADMRSARWDGQSESSA</sequence>
<evidence type="ECO:0000313" key="5">
    <source>
        <dbReference type="Proteomes" id="UP000619788"/>
    </source>
</evidence>
<dbReference type="InterPro" id="IPR036217">
    <property type="entry name" value="MethylDNA_cys_MeTrfase_DNAb"/>
</dbReference>
<reference evidence="4 5" key="1">
    <citation type="submission" date="2021-01" db="EMBL/GenBank/DDBJ databases">
        <title>Whole genome shotgun sequence of Planobispora siamensis NBRC 107568.</title>
        <authorList>
            <person name="Komaki H."/>
            <person name="Tamura T."/>
        </authorList>
    </citation>
    <scope>NUCLEOTIDE SEQUENCE [LARGE SCALE GENOMIC DNA]</scope>
    <source>
        <strain evidence="4 5">NBRC 107568</strain>
    </source>
</reference>
<evidence type="ECO:0000313" key="4">
    <source>
        <dbReference type="EMBL" id="GIH91381.1"/>
    </source>
</evidence>
<dbReference type="InterPro" id="IPR052520">
    <property type="entry name" value="ATL_DNA_repair"/>
</dbReference>
<feature type="region of interest" description="Disordered" evidence="2">
    <location>
        <begin position="1"/>
        <end position="40"/>
    </location>
</feature>
<gene>
    <name evidence="4" type="ORF">Psi01_20110</name>
</gene>
<dbReference type="GO" id="GO:0003824">
    <property type="term" value="F:catalytic activity"/>
    <property type="evidence" value="ECO:0007669"/>
    <property type="project" value="InterPro"/>
</dbReference>
<feature type="compositionally biased region" description="Acidic residues" evidence="2">
    <location>
        <begin position="1"/>
        <end position="30"/>
    </location>
</feature>
<keyword evidence="5" id="KW-1185">Reference proteome</keyword>
<evidence type="ECO:0000259" key="3">
    <source>
        <dbReference type="Pfam" id="PF01035"/>
    </source>
</evidence>
<feature type="compositionally biased region" description="Basic and acidic residues" evidence="2">
    <location>
        <begin position="111"/>
        <end position="128"/>
    </location>
</feature>
<feature type="domain" description="Methylated-DNA-[protein]-cysteine S-methyltransferase DNA binding" evidence="3">
    <location>
        <begin position="42"/>
        <end position="100"/>
    </location>
</feature>
<name>A0A8J3WL14_9ACTN</name>
<organism evidence="4 5">
    <name type="scientific">Planobispora siamensis</name>
    <dbReference type="NCBI Taxonomy" id="936338"/>
    <lineage>
        <taxon>Bacteria</taxon>
        <taxon>Bacillati</taxon>
        <taxon>Actinomycetota</taxon>
        <taxon>Actinomycetes</taxon>
        <taxon>Streptosporangiales</taxon>
        <taxon>Streptosporangiaceae</taxon>
        <taxon>Planobispora</taxon>
    </lineage>
</organism>
<dbReference type="Proteomes" id="UP000619788">
    <property type="component" value="Unassembled WGS sequence"/>
</dbReference>
<dbReference type="AlphaFoldDB" id="A0A8J3WL14"/>
<dbReference type="GO" id="GO:0006281">
    <property type="term" value="P:DNA repair"/>
    <property type="evidence" value="ECO:0007669"/>
    <property type="project" value="InterPro"/>
</dbReference>
<dbReference type="InterPro" id="IPR036388">
    <property type="entry name" value="WH-like_DNA-bd_sf"/>
</dbReference>
<evidence type="ECO:0000256" key="1">
    <source>
        <dbReference type="ARBA" id="ARBA00022763"/>
    </source>
</evidence>
<dbReference type="InterPro" id="IPR014048">
    <property type="entry name" value="MethylDNA_cys_MeTrfase_DNA-bd"/>
</dbReference>
<proteinExistence type="predicted"/>
<dbReference type="CDD" id="cd06445">
    <property type="entry name" value="ATase"/>
    <property type="match status" value="1"/>
</dbReference>
<dbReference type="Gene3D" id="1.10.10.10">
    <property type="entry name" value="Winged helix-like DNA-binding domain superfamily/Winged helix DNA-binding domain"/>
    <property type="match status" value="1"/>
</dbReference>